<keyword evidence="3" id="KW-0808">Transferase</keyword>
<gene>
    <name evidence="3" type="ORF">Tco_0977798</name>
</gene>
<keyword evidence="3" id="KW-0548">Nucleotidyltransferase</keyword>
<reference evidence="3" key="1">
    <citation type="journal article" date="2022" name="Int. J. Mol. Sci.">
        <title>Draft Genome of Tanacetum Coccineum: Genomic Comparison of Closely Related Tanacetum-Family Plants.</title>
        <authorList>
            <person name="Yamashiro T."/>
            <person name="Shiraishi A."/>
            <person name="Nakayama K."/>
            <person name="Satake H."/>
        </authorList>
    </citation>
    <scope>NUCLEOTIDE SEQUENCE</scope>
</reference>
<sequence>MTRSTVKRLTKPIDEPEREFRRLRRAAWRLQQNESLAIVGRNLFDDEASSSNNTGTKPPTPPKTLHEHSHPNSSGFQNPIILPAKQTGGIFDSRDILLIQGTCTFQGLRIEDPFHHVKYYLSIVDNIQADGATRDTSRLRLFHFSLKGKAAEWFDKIQPTQITTCDHLVSRFLDYFFPAERTSSLRDLILLFKKGDEESIKSAWIRFQNLIKQLPHHRIQKWLLVQISLDSRMKLDQFAQINSHRRRGVKSN</sequence>
<accession>A0ABQ5EL57</accession>
<dbReference type="InterPro" id="IPR005162">
    <property type="entry name" value="Retrotrans_gag_dom"/>
</dbReference>
<reference evidence="3" key="2">
    <citation type="submission" date="2022-01" db="EMBL/GenBank/DDBJ databases">
        <authorList>
            <person name="Yamashiro T."/>
            <person name="Shiraishi A."/>
            <person name="Satake H."/>
            <person name="Nakayama K."/>
        </authorList>
    </citation>
    <scope>NUCLEOTIDE SEQUENCE</scope>
</reference>
<dbReference type="GO" id="GO:0003887">
    <property type="term" value="F:DNA-directed DNA polymerase activity"/>
    <property type="evidence" value="ECO:0007669"/>
    <property type="project" value="UniProtKB-KW"/>
</dbReference>
<evidence type="ECO:0000313" key="4">
    <source>
        <dbReference type="Proteomes" id="UP001151760"/>
    </source>
</evidence>
<organism evidence="3 4">
    <name type="scientific">Tanacetum coccineum</name>
    <dbReference type="NCBI Taxonomy" id="301880"/>
    <lineage>
        <taxon>Eukaryota</taxon>
        <taxon>Viridiplantae</taxon>
        <taxon>Streptophyta</taxon>
        <taxon>Embryophyta</taxon>
        <taxon>Tracheophyta</taxon>
        <taxon>Spermatophyta</taxon>
        <taxon>Magnoliopsida</taxon>
        <taxon>eudicotyledons</taxon>
        <taxon>Gunneridae</taxon>
        <taxon>Pentapetalae</taxon>
        <taxon>asterids</taxon>
        <taxon>campanulids</taxon>
        <taxon>Asterales</taxon>
        <taxon>Asteraceae</taxon>
        <taxon>Asteroideae</taxon>
        <taxon>Anthemideae</taxon>
        <taxon>Anthemidinae</taxon>
        <taxon>Tanacetum</taxon>
    </lineage>
</organism>
<comment type="caution">
    <text evidence="3">The sequence shown here is derived from an EMBL/GenBank/DDBJ whole genome shotgun (WGS) entry which is preliminary data.</text>
</comment>
<keyword evidence="3" id="KW-0239">DNA-directed DNA polymerase</keyword>
<evidence type="ECO:0000313" key="3">
    <source>
        <dbReference type="EMBL" id="GJT51641.1"/>
    </source>
</evidence>
<name>A0ABQ5EL57_9ASTR</name>
<dbReference type="Pfam" id="PF03732">
    <property type="entry name" value="Retrotrans_gag"/>
    <property type="match status" value="1"/>
</dbReference>
<dbReference type="Proteomes" id="UP001151760">
    <property type="component" value="Unassembled WGS sequence"/>
</dbReference>
<dbReference type="EMBL" id="BQNB010016425">
    <property type="protein sequence ID" value="GJT51641.1"/>
    <property type="molecule type" value="Genomic_DNA"/>
</dbReference>
<dbReference type="PANTHER" id="PTHR33223:SF11">
    <property type="entry name" value="ELEMENT PROTEIN, PUTATIVE-RELATED"/>
    <property type="match status" value="1"/>
</dbReference>
<dbReference type="PANTHER" id="PTHR33223">
    <property type="entry name" value="CCHC-TYPE DOMAIN-CONTAINING PROTEIN"/>
    <property type="match status" value="1"/>
</dbReference>
<protein>
    <submittedName>
        <fullName evidence="3">DNA-directed DNA polymerase</fullName>
    </submittedName>
</protein>
<evidence type="ECO:0000259" key="2">
    <source>
        <dbReference type="Pfam" id="PF03732"/>
    </source>
</evidence>
<keyword evidence="4" id="KW-1185">Reference proteome</keyword>
<proteinExistence type="predicted"/>
<feature type="domain" description="Retrotransposon gag" evidence="2">
    <location>
        <begin position="140"/>
        <end position="225"/>
    </location>
</feature>
<feature type="region of interest" description="Disordered" evidence="1">
    <location>
        <begin position="47"/>
        <end position="79"/>
    </location>
</feature>
<evidence type="ECO:0000256" key="1">
    <source>
        <dbReference type="SAM" id="MobiDB-lite"/>
    </source>
</evidence>